<dbReference type="PROSITE" id="PS51319">
    <property type="entry name" value="TFIIS_N"/>
    <property type="match status" value="1"/>
</dbReference>
<sequence>MYLYKNPREISANRTIAGKLINEWSRPIFNLTSNYKMLSRQEREERDYEHLPKKRRLSLDGGQTPARDINKALAGEERALRPGDKGWVYRARVPQPSHKDYVVRPKWNIDERPKGSQKKILNRYEKHLREFAEKKKTKKTQRAITISIEGRNMSL</sequence>
<evidence type="ECO:0000313" key="6">
    <source>
        <dbReference type="Proteomes" id="UP001209878"/>
    </source>
</evidence>
<dbReference type="GO" id="GO:0016973">
    <property type="term" value="P:poly(A)+ mRNA export from nucleus"/>
    <property type="evidence" value="ECO:0007669"/>
    <property type="project" value="TreeGrafter"/>
</dbReference>
<dbReference type="GO" id="GO:0005634">
    <property type="term" value="C:nucleus"/>
    <property type="evidence" value="ECO:0007669"/>
    <property type="project" value="UniProtKB-SubCell"/>
</dbReference>
<evidence type="ECO:0000256" key="2">
    <source>
        <dbReference type="PROSITE-ProRule" id="PRU00649"/>
    </source>
</evidence>
<evidence type="ECO:0000259" key="4">
    <source>
        <dbReference type="PROSITE" id="PS51319"/>
    </source>
</evidence>
<dbReference type="Gene3D" id="1.20.930.10">
    <property type="entry name" value="Conserved domain common to transcription factors TFIIS, elongin A, CRSP70"/>
    <property type="match status" value="1"/>
</dbReference>
<dbReference type="PANTHER" id="PTHR46010:SF1">
    <property type="entry name" value="PROTEIN IWS1 HOMOLOG"/>
    <property type="match status" value="1"/>
</dbReference>
<evidence type="ECO:0000313" key="5">
    <source>
        <dbReference type="EMBL" id="KAK2154095.1"/>
    </source>
</evidence>
<comment type="similarity">
    <text evidence="1">Belongs to the IWS1 family.</text>
</comment>
<dbReference type="InterPro" id="IPR017923">
    <property type="entry name" value="TFIIS_N"/>
</dbReference>
<dbReference type="InterPro" id="IPR035441">
    <property type="entry name" value="TFIIS/LEDGF_dom_sf"/>
</dbReference>
<dbReference type="InterPro" id="IPR051037">
    <property type="entry name" value="RNAPII_TF_IWS1"/>
</dbReference>
<dbReference type="AlphaFoldDB" id="A0AAD9JKV6"/>
<gene>
    <name evidence="5" type="ORF">NP493_2224g00012</name>
</gene>
<keyword evidence="2" id="KW-0539">Nucleus</keyword>
<proteinExistence type="inferred from homology"/>
<protein>
    <recommendedName>
        <fullName evidence="4">TFIIS N-terminal domain-containing protein</fullName>
    </recommendedName>
</protein>
<evidence type="ECO:0000256" key="3">
    <source>
        <dbReference type="SAM" id="MobiDB-lite"/>
    </source>
</evidence>
<organism evidence="5 6">
    <name type="scientific">Ridgeia piscesae</name>
    <name type="common">Tubeworm</name>
    <dbReference type="NCBI Taxonomy" id="27915"/>
    <lineage>
        <taxon>Eukaryota</taxon>
        <taxon>Metazoa</taxon>
        <taxon>Spiralia</taxon>
        <taxon>Lophotrochozoa</taxon>
        <taxon>Annelida</taxon>
        <taxon>Polychaeta</taxon>
        <taxon>Sedentaria</taxon>
        <taxon>Canalipalpata</taxon>
        <taxon>Sabellida</taxon>
        <taxon>Siboglinidae</taxon>
        <taxon>Ridgeia</taxon>
    </lineage>
</organism>
<reference evidence="5" key="1">
    <citation type="journal article" date="2023" name="Mol. Biol. Evol.">
        <title>Third-Generation Sequencing Reveals the Adaptive Role of the Epigenome in Three Deep-Sea Polychaetes.</title>
        <authorList>
            <person name="Perez M."/>
            <person name="Aroh O."/>
            <person name="Sun Y."/>
            <person name="Lan Y."/>
            <person name="Juniper S.K."/>
            <person name="Young C.R."/>
            <person name="Angers B."/>
            <person name="Qian P.Y."/>
        </authorList>
    </citation>
    <scope>NUCLEOTIDE SEQUENCE</scope>
    <source>
        <strain evidence="5">R07B-5</strain>
    </source>
</reference>
<comment type="subcellular location">
    <subcellularLocation>
        <location evidence="2">Nucleus</location>
    </subcellularLocation>
</comment>
<comment type="caution">
    <text evidence="5">The sequence shown here is derived from an EMBL/GenBank/DDBJ whole genome shotgun (WGS) entry which is preliminary data.</text>
</comment>
<dbReference type="EMBL" id="JAODUO010002222">
    <property type="protein sequence ID" value="KAK2154095.1"/>
    <property type="molecule type" value="Genomic_DNA"/>
</dbReference>
<evidence type="ECO:0000256" key="1">
    <source>
        <dbReference type="ARBA" id="ARBA00037992"/>
    </source>
</evidence>
<dbReference type="Proteomes" id="UP001209878">
    <property type="component" value="Unassembled WGS sequence"/>
</dbReference>
<dbReference type="PANTHER" id="PTHR46010">
    <property type="entry name" value="PROTEIN IWS1 HOMOLOG"/>
    <property type="match status" value="1"/>
</dbReference>
<feature type="region of interest" description="Disordered" evidence="3">
    <location>
        <begin position="45"/>
        <end position="66"/>
    </location>
</feature>
<name>A0AAD9JKV6_RIDPI</name>
<accession>A0AAD9JKV6</accession>
<keyword evidence="6" id="KW-1185">Reference proteome</keyword>
<feature type="domain" description="TFIIS N-terminal" evidence="4">
    <location>
        <begin position="1"/>
        <end position="31"/>
    </location>
</feature>